<accession>A0A1G7PAE9</accession>
<keyword evidence="6" id="KW-1185">Reference proteome</keyword>
<dbReference type="RefSeq" id="WP_093692037.1">
    <property type="nucleotide sequence ID" value="NZ_FNBU01000034.1"/>
</dbReference>
<dbReference type="Pfam" id="PF02661">
    <property type="entry name" value="Fic"/>
    <property type="match status" value="1"/>
</dbReference>
<dbReference type="Pfam" id="PF21248">
    <property type="entry name" value="SoFic-like_C"/>
    <property type="match status" value="1"/>
</dbReference>
<evidence type="ECO:0000256" key="3">
    <source>
        <dbReference type="PIRSR" id="PIRSR640198-2"/>
    </source>
</evidence>
<feature type="binding site" evidence="3">
    <location>
        <begin position="192"/>
        <end position="199"/>
    </location>
    <ligand>
        <name>ATP</name>
        <dbReference type="ChEBI" id="CHEBI:30616"/>
    </ligand>
</feature>
<dbReference type="PROSITE" id="PS51459">
    <property type="entry name" value="FIDO"/>
    <property type="match status" value="1"/>
</dbReference>
<feature type="binding site" evidence="1">
    <location>
        <begin position="193"/>
        <end position="199"/>
    </location>
    <ligand>
        <name>ATP</name>
        <dbReference type="ChEBI" id="CHEBI:30616"/>
    </ligand>
</feature>
<feature type="domain" description="Fido" evidence="4">
    <location>
        <begin position="107"/>
        <end position="252"/>
    </location>
</feature>
<dbReference type="InterPro" id="IPR025758">
    <property type="entry name" value="Fic/DOC_N"/>
</dbReference>
<feature type="binding site" evidence="1">
    <location>
        <position position="230"/>
    </location>
    <ligand>
        <name>ATP</name>
        <dbReference type="ChEBI" id="CHEBI:30616"/>
    </ligand>
</feature>
<feature type="binding site" evidence="3">
    <location>
        <begin position="230"/>
        <end position="231"/>
    </location>
    <ligand>
        <name>ATP</name>
        <dbReference type="ChEBI" id="CHEBI:30616"/>
    </ligand>
</feature>
<dbReference type="OrthoDB" id="9813719at2"/>
<dbReference type="PIRSF" id="PIRSF038925">
    <property type="entry name" value="AMP-prot_trans"/>
    <property type="match status" value="1"/>
</dbReference>
<feature type="binding site" evidence="1">
    <location>
        <position position="61"/>
    </location>
    <ligand>
        <name>ATP</name>
        <dbReference type="ChEBI" id="CHEBI:30616"/>
    </ligand>
</feature>
<gene>
    <name evidence="5" type="ORF">SAMN05660235_02883</name>
</gene>
<evidence type="ECO:0000313" key="5">
    <source>
        <dbReference type="EMBL" id="SDF83097.1"/>
    </source>
</evidence>
<dbReference type="InterPro" id="IPR036597">
    <property type="entry name" value="Fido-like_dom_sf"/>
</dbReference>
<dbReference type="SUPFAM" id="SSF140931">
    <property type="entry name" value="Fic-like"/>
    <property type="match status" value="1"/>
</dbReference>
<protein>
    <submittedName>
        <fullName evidence="5">Fic family protein</fullName>
    </submittedName>
</protein>
<reference evidence="6" key="1">
    <citation type="submission" date="2016-10" db="EMBL/GenBank/DDBJ databases">
        <authorList>
            <person name="Varghese N."/>
            <person name="Submissions S."/>
        </authorList>
    </citation>
    <scope>NUCLEOTIDE SEQUENCE [LARGE SCALE GENOMIC DNA]</scope>
    <source>
        <strain evidence="6">DSM 23256</strain>
    </source>
</reference>
<dbReference type="InterPro" id="IPR026287">
    <property type="entry name" value="SoFic-like"/>
</dbReference>
<evidence type="ECO:0000259" key="4">
    <source>
        <dbReference type="PROSITE" id="PS51459"/>
    </source>
</evidence>
<dbReference type="InterPro" id="IPR003812">
    <property type="entry name" value="Fido"/>
</dbReference>
<proteinExistence type="predicted"/>
<keyword evidence="1" id="KW-0547">Nucleotide-binding</keyword>
<dbReference type="GO" id="GO:0005524">
    <property type="term" value="F:ATP binding"/>
    <property type="evidence" value="ECO:0007669"/>
    <property type="project" value="UniProtKB-KW"/>
</dbReference>
<dbReference type="InterPro" id="IPR048770">
    <property type="entry name" value="SoFic-like_C"/>
</dbReference>
<sequence length="357" mass="41110">MDQVKLLPPEAELETKTVLKQLARSHRALAELKGFADMIPNKNILINAVTINEAKDSSEIENIITTHDELFKAMSLENYNNPAAKEVVNYRTALWHGYKLVKEKQLLTTNMIIEIQQLIENNRAGIRKLPGTVLKNAATGEVVYTPPSGEKEILFFLANLEQYINDDFDNIDPLVKLAVVHYQFEMIHPFYDGNGRTGRIINVLYLVLKELLDSPILYLSKYIIRNKSAYYRLLQEVRTKGNWEEWVLFMLEGVEQTAEETLLLIKQINSVMEKTAEDVKQALPKIYSRELIDLLFYEFYTKIPYIERGLNVSRKTASGYLAALEEKGFLVSQKIGKEKIFLNTRLFEVVRQAGMQK</sequence>
<dbReference type="Proteomes" id="UP000243333">
    <property type="component" value="Unassembled WGS sequence"/>
</dbReference>
<dbReference type="PANTHER" id="PTHR13504:SF35">
    <property type="entry name" value="PROTEIN ADENYLYLTRANSFERASE SOFIC"/>
    <property type="match status" value="1"/>
</dbReference>
<evidence type="ECO:0000256" key="1">
    <source>
        <dbReference type="PIRSR" id="PIRSR038925-1"/>
    </source>
</evidence>
<dbReference type="PANTHER" id="PTHR13504">
    <property type="entry name" value="FIDO DOMAIN-CONTAINING PROTEIN DDB_G0283145"/>
    <property type="match status" value="1"/>
</dbReference>
<dbReference type="Pfam" id="PF13784">
    <property type="entry name" value="Fic_N"/>
    <property type="match status" value="1"/>
</dbReference>
<feature type="binding site" evidence="1">
    <location>
        <position position="188"/>
    </location>
    <ligand>
        <name>ATP</name>
        <dbReference type="ChEBI" id="CHEBI:30616"/>
    </ligand>
</feature>
<organism evidence="5 6">
    <name type="scientific">Sporolituus thermophilus DSM 23256</name>
    <dbReference type="NCBI Taxonomy" id="1123285"/>
    <lineage>
        <taxon>Bacteria</taxon>
        <taxon>Bacillati</taxon>
        <taxon>Bacillota</taxon>
        <taxon>Negativicutes</taxon>
        <taxon>Selenomonadales</taxon>
        <taxon>Sporomusaceae</taxon>
        <taxon>Sporolituus</taxon>
    </lineage>
</organism>
<feature type="active site" evidence="2">
    <location>
        <position position="188"/>
    </location>
</feature>
<dbReference type="InterPro" id="IPR040198">
    <property type="entry name" value="Fido_containing"/>
</dbReference>
<dbReference type="EMBL" id="FNBU01000034">
    <property type="protein sequence ID" value="SDF83097.1"/>
    <property type="molecule type" value="Genomic_DNA"/>
</dbReference>
<evidence type="ECO:0000313" key="6">
    <source>
        <dbReference type="Proteomes" id="UP000243333"/>
    </source>
</evidence>
<dbReference type="AlphaFoldDB" id="A0A1G7PAE9"/>
<evidence type="ECO:0000256" key="2">
    <source>
        <dbReference type="PIRSR" id="PIRSR640198-1"/>
    </source>
</evidence>
<keyword evidence="1" id="KW-0067">ATP-binding</keyword>
<dbReference type="STRING" id="1123285.SAMN05660235_02883"/>
<dbReference type="Gene3D" id="1.10.3290.10">
    <property type="entry name" value="Fido-like domain"/>
    <property type="match status" value="1"/>
</dbReference>
<name>A0A1G7PAE9_9FIRM</name>